<dbReference type="GO" id="GO:0018169">
    <property type="term" value="F:ribosomal S6-glutamic acid ligase activity"/>
    <property type="evidence" value="ECO:0007669"/>
    <property type="project" value="TreeGrafter"/>
</dbReference>
<dbReference type="PANTHER" id="PTHR21621:SF0">
    <property type="entry name" value="BETA-CITRYLGLUTAMATE SYNTHASE B-RELATED"/>
    <property type="match status" value="1"/>
</dbReference>
<dbReference type="AlphaFoldDB" id="A0A0W0TWR6"/>
<organism evidence="1 2">
    <name type="scientific">Legionella erythra</name>
    <dbReference type="NCBI Taxonomy" id="448"/>
    <lineage>
        <taxon>Bacteria</taxon>
        <taxon>Pseudomonadati</taxon>
        <taxon>Pseudomonadota</taxon>
        <taxon>Gammaproteobacteria</taxon>
        <taxon>Legionellales</taxon>
        <taxon>Legionellaceae</taxon>
        <taxon>Legionella</taxon>
    </lineage>
</organism>
<dbReference type="GO" id="GO:0009432">
    <property type="term" value="P:SOS response"/>
    <property type="evidence" value="ECO:0007669"/>
    <property type="project" value="TreeGrafter"/>
</dbReference>
<comment type="caution">
    <text evidence="1">The sequence shown here is derived from an EMBL/GenBank/DDBJ whole genome shotgun (WGS) entry which is preliminary data.</text>
</comment>
<reference evidence="1 2" key="1">
    <citation type="submission" date="2015-11" db="EMBL/GenBank/DDBJ databases">
        <title>Genomic analysis of 38 Legionella species identifies large and diverse effector repertoires.</title>
        <authorList>
            <person name="Burstein D."/>
            <person name="Amaro F."/>
            <person name="Zusman T."/>
            <person name="Lifshitz Z."/>
            <person name="Cohen O."/>
            <person name="Gilbert J.A."/>
            <person name="Pupko T."/>
            <person name="Shuman H.A."/>
            <person name="Segal G."/>
        </authorList>
    </citation>
    <scope>NUCLEOTIDE SEQUENCE [LARGE SCALE GENOMIC DNA]</scope>
    <source>
        <strain evidence="1 2">SE-32A-C8</strain>
    </source>
</reference>
<keyword evidence="2" id="KW-1185">Reference proteome</keyword>
<dbReference type="Proteomes" id="UP000054773">
    <property type="component" value="Unassembled WGS sequence"/>
</dbReference>
<evidence type="ECO:0000313" key="1">
    <source>
        <dbReference type="EMBL" id="KTC99819.1"/>
    </source>
</evidence>
<dbReference type="STRING" id="448.Lery_0173"/>
<proteinExistence type="predicted"/>
<gene>
    <name evidence="1" type="ORF">Lery_0173</name>
</gene>
<dbReference type="OrthoDB" id="583309at2"/>
<name>A0A0W0TWR6_LEGER</name>
<dbReference type="EMBL" id="LNYA01000002">
    <property type="protein sequence ID" value="KTC99819.1"/>
    <property type="molecule type" value="Genomic_DNA"/>
</dbReference>
<sequence length="373" mass="43588">MKCLIVTEPDDSHALCVRLALEKTGHEVRLLFTADLPTKQKNSVYIDNVSYEWKSTDAEQCLRDNYYDVVWWRRARKPFVPREAVHPDDYPFVLRENILFHESITNNLAPKAWWINSKESALRANSKLLQLKLAVQCGLTIPSTLCSNDPKDIRYFLLKHEDQGVVYKPLCSNVWFEERALKIAYTTKVAFLDLPTNKLLQLAPGLFQKEIKKKYELRVTCFGDYLVAARLNSQQHEDGRIDWRAIPDGQLTVEPYALPAEMENKLRHFMKKMGLVFGCIDLIVSTDDQYVFLEVNEQGQFLWIEDLNPAFPMLDRFVQFLTNRSPHFHPLGQEPRHWVSDYEAEANEWMGRNMKQHVELNTFKTNQGQRQHA</sequence>
<dbReference type="Gene3D" id="3.30.470.20">
    <property type="entry name" value="ATP-grasp fold, B domain"/>
    <property type="match status" value="1"/>
</dbReference>
<dbReference type="PATRIC" id="fig|448.7.peg.179"/>
<dbReference type="GO" id="GO:0005737">
    <property type="term" value="C:cytoplasm"/>
    <property type="evidence" value="ECO:0007669"/>
    <property type="project" value="TreeGrafter"/>
</dbReference>
<protein>
    <recommendedName>
        <fullName evidence="3">Glutathione synthase/Ribosomal protein S6 modification enzyme (Glutaminyl transferase)</fullName>
    </recommendedName>
</protein>
<dbReference type="SUPFAM" id="SSF56059">
    <property type="entry name" value="Glutathione synthetase ATP-binding domain-like"/>
    <property type="match status" value="1"/>
</dbReference>
<dbReference type="RefSeq" id="WP_058525362.1">
    <property type="nucleotide sequence ID" value="NZ_CAAAHY010000020.1"/>
</dbReference>
<evidence type="ECO:0008006" key="3">
    <source>
        <dbReference type="Google" id="ProtNLM"/>
    </source>
</evidence>
<accession>A0A0W0TWR6</accession>
<evidence type="ECO:0000313" key="2">
    <source>
        <dbReference type="Proteomes" id="UP000054773"/>
    </source>
</evidence>
<dbReference type="PANTHER" id="PTHR21621">
    <property type="entry name" value="RIBOSOMAL PROTEIN S6 MODIFICATION PROTEIN"/>
    <property type="match status" value="1"/>
</dbReference>